<dbReference type="EMBL" id="JAHIBW010000003">
    <property type="protein sequence ID" value="KAG7312056.1"/>
    <property type="molecule type" value="Genomic_DNA"/>
</dbReference>
<evidence type="ECO:0000313" key="1">
    <source>
        <dbReference type="EMBL" id="KAG7312056.1"/>
    </source>
</evidence>
<organism evidence="1 2">
    <name type="scientific">Plutella xylostella</name>
    <name type="common">Diamondback moth</name>
    <name type="synonym">Plutella maculipennis</name>
    <dbReference type="NCBI Taxonomy" id="51655"/>
    <lineage>
        <taxon>Eukaryota</taxon>
        <taxon>Metazoa</taxon>
        <taxon>Ecdysozoa</taxon>
        <taxon>Arthropoda</taxon>
        <taxon>Hexapoda</taxon>
        <taxon>Insecta</taxon>
        <taxon>Pterygota</taxon>
        <taxon>Neoptera</taxon>
        <taxon>Endopterygota</taxon>
        <taxon>Lepidoptera</taxon>
        <taxon>Glossata</taxon>
        <taxon>Ditrysia</taxon>
        <taxon>Yponomeutoidea</taxon>
        <taxon>Plutellidae</taxon>
        <taxon>Plutella</taxon>
    </lineage>
</organism>
<dbReference type="Proteomes" id="UP000823941">
    <property type="component" value="Chromosome 3"/>
</dbReference>
<protein>
    <submittedName>
        <fullName evidence="1">Uncharacterized protein</fullName>
    </submittedName>
</protein>
<proteinExistence type="predicted"/>
<comment type="caution">
    <text evidence="1">The sequence shown here is derived from an EMBL/GenBank/DDBJ whole genome shotgun (WGS) entry which is preliminary data.</text>
</comment>
<reference evidence="1 2" key="1">
    <citation type="submission" date="2021-06" db="EMBL/GenBank/DDBJ databases">
        <title>A haploid diamondback moth (Plutella xylostella L.) genome assembly resolves 31 chromosomes and identifies a diamide resistance mutation.</title>
        <authorList>
            <person name="Ward C.M."/>
            <person name="Perry K.D."/>
            <person name="Baker G."/>
            <person name="Powis K."/>
            <person name="Heckel D.G."/>
            <person name="Baxter S.W."/>
        </authorList>
    </citation>
    <scope>NUCLEOTIDE SEQUENCE [LARGE SCALE GENOMIC DNA]</scope>
    <source>
        <strain evidence="1 2">LV</strain>
        <tissue evidence="1">Single pupa</tissue>
    </source>
</reference>
<name>A0ABQ7R440_PLUXY</name>
<accession>A0ABQ7R440</accession>
<gene>
    <name evidence="1" type="ORF">JYU34_001502</name>
</gene>
<sequence>MGRLGVIKSKIPYTIRLNIYKSLAESLIFYGLTSYGRTFNTYLDRIYALQLRILKMLVPPKIKEQFKDDTEGLFQHCKVLPVHSNVHYALLKENFFNLDLQQTVSHPISTRKITNKKLILPPITNFYGKRTTKYLIPKLINQIPTDIRNGINNMNLKETLKKLFSHQ</sequence>
<keyword evidence="2" id="KW-1185">Reference proteome</keyword>
<evidence type="ECO:0000313" key="2">
    <source>
        <dbReference type="Proteomes" id="UP000823941"/>
    </source>
</evidence>